<keyword evidence="5" id="KW-0627">Porphyrin biosynthesis</keyword>
<evidence type="ECO:0000313" key="8">
    <source>
        <dbReference type="EMBL" id="KRX02637.1"/>
    </source>
</evidence>
<dbReference type="InterPro" id="IPR000860">
    <property type="entry name" value="HemC"/>
</dbReference>
<evidence type="ECO:0000313" key="9">
    <source>
        <dbReference type="Proteomes" id="UP000054937"/>
    </source>
</evidence>
<dbReference type="GO" id="GO:0006783">
    <property type="term" value="P:heme biosynthetic process"/>
    <property type="evidence" value="ECO:0007669"/>
    <property type="project" value="TreeGrafter"/>
</dbReference>
<feature type="domain" description="Porphobilinogen deaminase N-terminal" evidence="6">
    <location>
        <begin position="27"/>
        <end position="240"/>
    </location>
</feature>
<evidence type="ECO:0000256" key="4">
    <source>
        <dbReference type="ARBA" id="ARBA00022679"/>
    </source>
</evidence>
<dbReference type="PANTHER" id="PTHR11557">
    <property type="entry name" value="PORPHOBILINOGEN DEAMINASE"/>
    <property type="match status" value="1"/>
</dbReference>
<dbReference type="SUPFAM" id="SSF54782">
    <property type="entry name" value="Porphobilinogen deaminase (hydroxymethylbilane synthase), C-terminal domain"/>
    <property type="match status" value="1"/>
</dbReference>
<evidence type="ECO:0000256" key="5">
    <source>
        <dbReference type="ARBA" id="ARBA00023244"/>
    </source>
</evidence>
<dbReference type="GO" id="GO:0005737">
    <property type="term" value="C:cytoplasm"/>
    <property type="evidence" value="ECO:0007669"/>
    <property type="project" value="TreeGrafter"/>
</dbReference>
<accession>A0A0V0QK10</accession>
<dbReference type="PANTHER" id="PTHR11557:SF0">
    <property type="entry name" value="PORPHOBILINOGEN DEAMINASE"/>
    <property type="match status" value="1"/>
</dbReference>
<dbReference type="EMBL" id="LDAU01000154">
    <property type="protein sequence ID" value="KRX02637.1"/>
    <property type="molecule type" value="Genomic_DNA"/>
</dbReference>
<dbReference type="Pfam" id="PF03900">
    <property type="entry name" value="Porphobil_deamC"/>
    <property type="match status" value="1"/>
</dbReference>
<evidence type="ECO:0000256" key="1">
    <source>
        <dbReference type="ARBA" id="ARBA00001916"/>
    </source>
</evidence>
<dbReference type="GO" id="GO:0004418">
    <property type="term" value="F:hydroxymethylbilane synthase activity"/>
    <property type="evidence" value="ECO:0007669"/>
    <property type="project" value="UniProtKB-EC"/>
</dbReference>
<gene>
    <name evidence="8" type="ORF">PPERSA_11977</name>
</gene>
<comment type="cofactor">
    <cofactor evidence="1">
        <name>dipyrromethane</name>
        <dbReference type="ChEBI" id="CHEBI:60342"/>
    </cofactor>
</comment>
<dbReference type="PIRSF" id="PIRSF001438">
    <property type="entry name" value="4pyrrol_synth_OHMeBilane_synth"/>
    <property type="match status" value="1"/>
</dbReference>
<dbReference type="Gene3D" id="3.30.160.40">
    <property type="entry name" value="Porphobilinogen deaminase, C-terminal domain"/>
    <property type="match status" value="1"/>
</dbReference>
<sequence>MEILAQENQNYKKVDQEFLKNIQNRKFRISTRDSALALSQVYEVIELLVNVKELGLNKDNFEVVPVKNAEGDQNLKDPLYKMGGQGVFTKQIEDEILNKNCDIAVHSLKDLPTIVHQDLIVAAVPKLQYRDDVIIFKNLKQGKLEDLKEGAMIGTSSLRRITNLKNRYPSFKFQNIRGNLQKRFQKLQEQDYDAMVLAKAGLDRLNLNDKIGCVLEAKEFLYAPSQGALGVQCRKEDQQLFRMLQFIQDDYARIRTDMERQFLNKLEGGCKLPIATYTEIQGDQMLIIGQVWNMDGSKTVREEITGSIADRELGLKLSNKMKEKGAYQILQEIIKQMEDEQK</sequence>
<dbReference type="FunFam" id="3.40.190.10:FF:000005">
    <property type="entry name" value="Porphobilinogen deaminase"/>
    <property type="match status" value="1"/>
</dbReference>
<dbReference type="OMA" id="LWQANHI"/>
<comment type="caution">
    <text evidence="8">The sequence shown here is derived from an EMBL/GenBank/DDBJ whole genome shotgun (WGS) entry which is preliminary data.</text>
</comment>
<feature type="domain" description="Porphobilinogen deaminase C-terminal" evidence="7">
    <location>
        <begin position="258"/>
        <end position="322"/>
    </location>
</feature>
<dbReference type="SUPFAM" id="SSF53850">
    <property type="entry name" value="Periplasmic binding protein-like II"/>
    <property type="match status" value="1"/>
</dbReference>
<dbReference type="Pfam" id="PF01379">
    <property type="entry name" value="Porphobil_deam"/>
    <property type="match status" value="1"/>
</dbReference>
<evidence type="ECO:0000256" key="2">
    <source>
        <dbReference type="ARBA" id="ARBA00005638"/>
    </source>
</evidence>
<proteinExistence type="inferred from homology"/>
<comment type="similarity">
    <text evidence="2">Belongs to the HMBS family.</text>
</comment>
<keyword evidence="9" id="KW-1185">Reference proteome</keyword>
<dbReference type="Proteomes" id="UP000054937">
    <property type="component" value="Unassembled WGS sequence"/>
</dbReference>
<dbReference type="InterPro" id="IPR022417">
    <property type="entry name" value="Porphobilin_deaminase_N"/>
</dbReference>
<organism evidence="8 9">
    <name type="scientific">Pseudocohnilembus persalinus</name>
    <name type="common">Ciliate</name>
    <dbReference type="NCBI Taxonomy" id="266149"/>
    <lineage>
        <taxon>Eukaryota</taxon>
        <taxon>Sar</taxon>
        <taxon>Alveolata</taxon>
        <taxon>Ciliophora</taxon>
        <taxon>Intramacronucleata</taxon>
        <taxon>Oligohymenophorea</taxon>
        <taxon>Scuticociliatia</taxon>
        <taxon>Philasterida</taxon>
        <taxon>Pseudocohnilembidae</taxon>
        <taxon>Pseudocohnilembus</taxon>
    </lineage>
</organism>
<evidence type="ECO:0000259" key="7">
    <source>
        <dbReference type="Pfam" id="PF03900"/>
    </source>
</evidence>
<dbReference type="NCBIfam" id="TIGR00212">
    <property type="entry name" value="hemC"/>
    <property type="match status" value="1"/>
</dbReference>
<dbReference type="InterPro" id="IPR022418">
    <property type="entry name" value="Porphobilinogen_deaminase_C"/>
</dbReference>
<dbReference type="AlphaFoldDB" id="A0A0V0QK10"/>
<evidence type="ECO:0000259" key="6">
    <source>
        <dbReference type="Pfam" id="PF01379"/>
    </source>
</evidence>
<evidence type="ECO:0000256" key="3">
    <source>
        <dbReference type="ARBA" id="ARBA00012655"/>
    </source>
</evidence>
<dbReference type="PRINTS" id="PR00151">
    <property type="entry name" value="PORPHBDMNASE"/>
</dbReference>
<dbReference type="OrthoDB" id="564646at2759"/>
<name>A0A0V0QK10_PSEPJ</name>
<protein>
    <recommendedName>
        <fullName evidence="3">hydroxymethylbilane synthase</fullName>
        <ecNumber evidence="3">2.5.1.61</ecNumber>
    </recommendedName>
</protein>
<reference evidence="8 9" key="1">
    <citation type="journal article" date="2015" name="Sci. Rep.">
        <title>Genome of the facultative scuticociliatosis pathogen Pseudocohnilembus persalinus provides insight into its virulence through horizontal gene transfer.</title>
        <authorList>
            <person name="Xiong J."/>
            <person name="Wang G."/>
            <person name="Cheng J."/>
            <person name="Tian M."/>
            <person name="Pan X."/>
            <person name="Warren A."/>
            <person name="Jiang C."/>
            <person name="Yuan D."/>
            <person name="Miao W."/>
        </authorList>
    </citation>
    <scope>NUCLEOTIDE SEQUENCE [LARGE SCALE GENOMIC DNA]</scope>
    <source>
        <strain evidence="8">36N120E</strain>
    </source>
</reference>
<dbReference type="Gene3D" id="3.40.190.10">
    <property type="entry name" value="Periplasmic binding protein-like II"/>
    <property type="match status" value="2"/>
</dbReference>
<dbReference type="InterPro" id="IPR036803">
    <property type="entry name" value="Porphobilinogen_deaminase_C_sf"/>
</dbReference>
<dbReference type="FunCoup" id="A0A0V0QK10">
    <property type="interactions" value="230"/>
</dbReference>
<dbReference type="InParanoid" id="A0A0V0QK10"/>
<keyword evidence="4" id="KW-0808">Transferase</keyword>
<dbReference type="EC" id="2.5.1.61" evidence="3"/>